<feature type="compositionally biased region" description="Polar residues" evidence="1">
    <location>
        <begin position="79"/>
        <end position="95"/>
    </location>
</feature>
<dbReference type="Proteomes" id="UP000762676">
    <property type="component" value="Unassembled WGS sequence"/>
</dbReference>
<feature type="compositionally biased region" description="Low complexity" evidence="1">
    <location>
        <begin position="207"/>
        <end position="217"/>
    </location>
</feature>
<feature type="region of interest" description="Disordered" evidence="1">
    <location>
        <begin position="164"/>
        <end position="284"/>
    </location>
</feature>
<accession>A0AAV4EN17</accession>
<protein>
    <submittedName>
        <fullName evidence="2">Uncharacterized protein</fullName>
    </submittedName>
</protein>
<evidence type="ECO:0000256" key="1">
    <source>
        <dbReference type="SAM" id="MobiDB-lite"/>
    </source>
</evidence>
<name>A0AAV4EN17_9GAST</name>
<comment type="caution">
    <text evidence="2">The sequence shown here is derived from an EMBL/GenBank/DDBJ whole genome shotgun (WGS) entry which is preliminary data.</text>
</comment>
<feature type="region of interest" description="Disordered" evidence="1">
    <location>
        <begin position="122"/>
        <end position="148"/>
    </location>
</feature>
<evidence type="ECO:0000313" key="3">
    <source>
        <dbReference type="Proteomes" id="UP000762676"/>
    </source>
</evidence>
<feature type="compositionally biased region" description="Basic and acidic residues" evidence="1">
    <location>
        <begin position="168"/>
        <end position="198"/>
    </location>
</feature>
<dbReference type="EMBL" id="BMAT01000241">
    <property type="protein sequence ID" value="GFR62513.1"/>
    <property type="molecule type" value="Genomic_DNA"/>
</dbReference>
<reference evidence="2 3" key="1">
    <citation type="journal article" date="2021" name="Elife">
        <title>Chloroplast acquisition without the gene transfer in kleptoplastic sea slugs, Plakobranchus ocellatus.</title>
        <authorList>
            <person name="Maeda T."/>
            <person name="Takahashi S."/>
            <person name="Yoshida T."/>
            <person name="Shimamura S."/>
            <person name="Takaki Y."/>
            <person name="Nagai Y."/>
            <person name="Toyoda A."/>
            <person name="Suzuki Y."/>
            <person name="Arimoto A."/>
            <person name="Ishii H."/>
            <person name="Satoh N."/>
            <person name="Nishiyama T."/>
            <person name="Hasebe M."/>
            <person name="Maruyama T."/>
            <person name="Minagawa J."/>
            <person name="Obokata J."/>
            <person name="Shigenobu S."/>
        </authorList>
    </citation>
    <scope>NUCLEOTIDE SEQUENCE [LARGE SCALE GENOMIC DNA]</scope>
</reference>
<keyword evidence="3" id="KW-1185">Reference proteome</keyword>
<feature type="region of interest" description="Disordered" evidence="1">
    <location>
        <begin position="1"/>
        <end position="37"/>
    </location>
</feature>
<organism evidence="2 3">
    <name type="scientific">Elysia marginata</name>
    <dbReference type="NCBI Taxonomy" id="1093978"/>
    <lineage>
        <taxon>Eukaryota</taxon>
        <taxon>Metazoa</taxon>
        <taxon>Spiralia</taxon>
        <taxon>Lophotrochozoa</taxon>
        <taxon>Mollusca</taxon>
        <taxon>Gastropoda</taxon>
        <taxon>Heterobranchia</taxon>
        <taxon>Euthyneura</taxon>
        <taxon>Panpulmonata</taxon>
        <taxon>Sacoglossa</taxon>
        <taxon>Placobranchoidea</taxon>
        <taxon>Plakobranchidae</taxon>
        <taxon>Elysia</taxon>
    </lineage>
</organism>
<feature type="region of interest" description="Disordered" evidence="1">
    <location>
        <begin position="404"/>
        <end position="426"/>
    </location>
</feature>
<gene>
    <name evidence="2" type="ORF">ElyMa_000132000</name>
</gene>
<feature type="region of interest" description="Disordered" evidence="1">
    <location>
        <begin position="691"/>
        <end position="755"/>
    </location>
</feature>
<feature type="region of interest" description="Disordered" evidence="1">
    <location>
        <begin position="53"/>
        <end position="97"/>
    </location>
</feature>
<feature type="compositionally biased region" description="Polar residues" evidence="1">
    <location>
        <begin position="608"/>
        <end position="623"/>
    </location>
</feature>
<feature type="compositionally biased region" description="Basic residues" evidence="1">
    <location>
        <begin position="720"/>
        <end position="732"/>
    </location>
</feature>
<feature type="compositionally biased region" description="Polar residues" evidence="1">
    <location>
        <begin position="13"/>
        <end position="23"/>
    </location>
</feature>
<dbReference type="AlphaFoldDB" id="A0AAV4EN17"/>
<feature type="compositionally biased region" description="Basic and acidic residues" evidence="1">
    <location>
        <begin position="58"/>
        <end position="69"/>
    </location>
</feature>
<sequence>MAMARRRSESAEPAQNFSSNRKPTTSEDKRDLLYGHKPHGSFFRFEMPAFVEGSTGKTADREESRESSRKIKNKVQRRVASSRSDTNQVCPSESSVYRKHCSGRLPAKPIKCVSFEEPLPRSYDDAHETLTGRLREPHEAKYNTDKTSRISKCFKERLDSILNTSTEHLSRKSRDNGEDTSRVSGKKEELPRRKERTLTRKPRHRSASLTNSTASTNKIQNSKRGDTEICGVTQRKSRVQRCDSWNDLRGSNSNRMGSRCPADEDYSEEEEEEEEGESGSQRGLLYSLSAKSRWSDKFQMKNIRREPSKRHKKEIRLSPVLDPRTSLHRLHVSAGDGSLTELESRYHSRIEQAALDRNFNKSPSEMSLEVGKHSQKPNRVVFSEKPANHIAKTKVNQVNSLKTGSGRFRGKISRDQDSLMNGSNYKGSPTYTAKNVLLPPNPVRNEAEKSIAVEQCNVANASKKSYSHRYPKETNNLSTHRTVLNLPTSNSDGNHTNNMSKTKAFGQGLNEKRKKDNDNTVRTKNIKNCTHSQPDTLCQHSQNHKSSVNLDSSSGNVITTEVNCVGVGSIDAKCTTEEYDRATEDKNTSSLCGPALSSEKMPKDQVTAKDTSTNKNISTSTGSEVFTDHKHRNFRKSVGSLDSSFNDTGSQPDKVHLSLTADVTPIFHTKRRRRPKSAGVREFNALRQANLKHSRAVLKKSKQTASANALPLEKSEPKQHSRSPRRRTKRHSGASSQLPDRIRKSYVQHSDPSSKLLVSSGTLYPKISASQHFSGSCVTEYLSQPEVFLSSQPAPERASRYKPYPHRSYVTVKQFTDRHQRLMPQPTPAVRRGTSTMFSFSREKSPSMARVLDDDFQRWMEERVRASSSNFGHLDLIPGATTDQHNQRHKAQLKHVYKRNLERWPCVRPPKHSIFEVVDKHQPSVSELKGSLKGCDSRPCRLSNEAGLEMLRELGGVRYRCALATMIKRNMQREKWVPCGTLGSEKANKTLGQSVLR</sequence>
<proteinExistence type="predicted"/>
<feature type="compositionally biased region" description="Acidic residues" evidence="1">
    <location>
        <begin position="263"/>
        <end position="277"/>
    </location>
</feature>
<feature type="compositionally biased region" description="Basic and acidic residues" evidence="1">
    <location>
        <begin position="1"/>
        <end position="10"/>
    </location>
</feature>
<feature type="compositionally biased region" description="Basic residues" evidence="1">
    <location>
        <begin position="691"/>
        <end position="702"/>
    </location>
</feature>
<feature type="compositionally biased region" description="Basic and acidic residues" evidence="1">
    <location>
        <begin position="24"/>
        <end position="34"/>
    </location>
</feature>
<evidence type="ECO:0000313" key="2">
    <source>
        <dbReference type="EMBL" id="GFR62513.1"/>
    </source>
</evidence>
<feature type="region of interest" description="Disordered" evidence="1">
    <location>
        <begin position="584"/>
        <end position="623"/>
    </location>
</feature>